<evidence type="ECO:0000256" key="9">
    <source>
        <dbReference type="SAM" id="Phobius"/>
    </source>
</evidence>
<comment type="subcellular location">
    <subcellularLocation>
        <location evidence="1">Cell membrane</location>
        <topology evidence="1">Multi-pass membrane protein</topology>
    </subcellularLocation>
</comment>
<dbReference type="InterPro" id="IPR022357">
    <property type="entry name" value="MIP_CS"/>
</dbReference>
<dbReference type="PROSITE" id="PS00221">
    <property type="entry name" value="MIP"/>
    <property type="match status" value="1"/>
</dbReference>
<feature type="transmembrane region" description="Helical" evidence="9">
    <location>
        <begin position="166"/>
        <end position="186"/>
    </location>
</feature>
<dbReference type="AlphaFoldDB" id="A0A1I1M0M7"/>
<dbReference type="GO" id="GO:0005886">
    <property type="term" value="C:plasma membrane"/>
    <property type="evidence" value="ECO:0007669"/>
    <property type="project" value="UniProtKB-SubCell"/>
</dbReference>
<dbReference type="InterPro" id="IPR023271">
    <property type="entry name" value="Aquaporin-like"/>
</dbReference>
<sequence length="258" mass="27418">MKQQQWKALAAECVGTALLIFGGISAVILNFGAGSQVATWLPDPLVRRIITGFLFGTVGCLVTLSPLGRLSGAHLNPAVTLAFFGRGLMPWRGLLGYITAQLIGASLGAGALFIWGPMGESLHEGITVPGRGMGVAFAGETFCTFCLISLILLFTGHDRLKVYTPYMIPPLFAILVGLEAPLSGCSANPARSFGPALLTGIWTDHWLYWLAPITGTGAALLLFASPLLQWLQNDIAKLCHFGHDPTGFLRGQEQPASI</sequence>
<accession>A0A1I1M0M7</accession>
<evidence type="ECO:0000313" key="10">
    <source>
        <dbReference type="EMBL" id="SFC78302.1"/>
    </source>
</evidence>
<dbReference type="Gene3D" id="1.20.1080.10">
    <property type="entry name" value="Glycerol uptake facilitator protein"/>
    <property type="match status" value="1"/>
</dbReference>
<dbReference type="STRING" id="662367.SAMN05216167_102398"/>
<feature type="transmembrane region" description="Helical" evidence="9">
    <location>
        <begin position="9"/>
        <end position="33"/>
    </location>
</feature>
<keyword evidence="7 9" id="KW-0472">Membrane</keyword>
<evidence type="ECO:0000256" key="6">
    <source>
        <dbReference type="ARBA" id="ARBA00022989"/>
    </source>
</evidence>
<dbReference type="InterPro" id="IPR034294">
    <property type="entry name" value="Aquaporin_transptr"/>
</dbReference>
<keyword evidence="6 9" id="KW-1133">Transmembrane helix</keyword>
<evidence type="ECO:0000256" key="2">
    <source>
        <dbReference type="ARBA" id="ARBA00006175"/>
    </source>
</evidence>
<dbReference type="RefSeq" id="WP_093824356.1">
    <property type="nucleotide sequence ID" value="NZ_FOLQ01000002.1"/>
</dbReference>
<gene>
    <name evidence="10" type="ORF">SAMN05216167_102398</name>
</gene>
<organism evidence="10 11">
    <name type="scientific">Spirosoma endophyticum</name>
    <dbReference type="NCBI Taxonomy" id="662367"/>
    <lineage>
        <taxon>Bacteria</taxon>
        <taxon>Pseudomonadati</taxon>
        <taxon>Bacteroidota</taxon>
        <taxon>Cytophagia</taxon>
        <taxon>Cytophagales</taxon>
        <taxon>Cytophagaceae</taxon>
        <taxon>Spirosoma</taxon>
    </lineage>
</organism>
<feature type="transmembrane region" description="Helical" evidence="9">
    <location>
        <begin position="94"/>
        <end position="115"/>
    </location>
</feature>
<keyword evidence="11" id="KW-1185">Reference proteome</keyword>
<name>A0A1I1M0M7_9BACT</name>
<feature type="transmembrane region" description="Helical" evidence="9">
    <location>
        <begin position="135"/>
        <end position="154"/>
    </location>
</feature>
<feature type="transmembrane region" description="Helical" evidence="9">
    <location>
        <begin position="45"/>
        <end position="64"/>
    </location>
</feature>
<evidence type="ECO:0000256" key="4">
    <source>
        <dbReference type="ARBA" id="ARBA00022475"/>
    </source>
</evidence>
<protein>
    <submittedName>
        <fullName evidence="10">Aquaporin Z</fullName>
    </submittedName>
</protein>
<evidence type="ECO:0000256" key="3">
    <source>
        <dbReference type="ARBA" id="ARBA00022448"/>
    </source>
</evidence>
<dbReference type="SUPFAM" id="SSF81338">
    <property type="entry name" value="Aquaporin-like"/>
    <property type="match status" value="1"/>
</dbReference>
<evidence type="ECO:0000256" key="7">
    <source>
        <dbReference type="ARBA" id="ARBA00023136"/>
    </source>
</evidence>
<dbReference type="OrthoDB" id="9807293at2"/>
<evidence type="ECO:0000256" key="5">
    <source>
        <dbReference type="ARBA" id="ARBA00022692"/>
    </source>
</evidence>
<dbReference type="GO" id="GO:0015250">
    <property type="term" value="F:water channel activity"/>
    <property type="evidence" value="ECO:0007669"/>
    <property type="project" value="TreeGrafter"/>
</dbReference>
<dbReference type="InterPro" id="IPR000425">
    <property type="entry name" value="MIP"/>
</dbReference>
<reference evidence="10 11" key="1">
    <citation type="submission" date="2016-10" db="EMBL/GenBank/DDBJ databases">
        <authorList>
            <person name="de Groot N.N."/>
        </authorList>
    </citation>
    <scope>NUCLEOTIDE SEQUENCE [LARGE SCALE GENOMIC DNA]</scope>
    <source>
        <strain evidence="10 11">DSM 26130</strain>
    </source>
</reference>
<dbReference type="PRINTS" id="PR00783">
    <property type="entry name" value="MINTRINSICP"/>
</dbReference>
<dbReference type="EMBL" id="FOLQ01000002">
    <property type="protein sequence ID" value="SFC78302.1"/>
    <property type="molecule type" value="Genomic_DNA"/>
</dbReference>
<evidence type="ECO:0000256" key="8">
    <source>
        <dbReference type="RuleBase" id="RU000477"/>
    </source>
</evidence>
<proteinExistence type="inferred from homology"/>
<evidence type="ECO:0000256" key="1">
    <source>
        <dbReference type="ARBA" id="ARBA00004651"/>
    </source>
</evidence>
<keyword evidence="3 8" id="KW-0813">Transport</keyword>
<keyword evidence="4" id="KW-1003">Cell membrane</keyword>
<dbReference type="PANTHER" id="PTHR19139:SF199">
    <property type="entry name" value="MIP17260P"/>
    <property type="match status" value="1"/>
</dbReference>
<dbReference type="PANTHER" id="PTHR19139">
    <property type="entry name" value="AQUAPORIN TRANSPORTER"/>
    <property type="match status" value="1"/>
</dbReference>
<keyword evidence="5 8" id="KW-0812">Transmembrane</keyword>
<dbReference type="Proteomes" id="UP000198598">
    <property type="component" value="Unassembled WGS sequence"/>
</dbReference>
<evidence type="ECO:0000313" key="11">
    <source>
        <dbReference type="Proteomes" id="UP000198598"/>
    </source>
</evidence>
<comment type="similarity">
    <text evidence="2 8">Belongs to the MIP/aquaporin (TC 1.A.8) family.</text>
</comment>
<feature type="transmembrane region" description="Helical" evidence="9">
    <location>
        <begin position="206"/>
        <end position="228"/>
    </location>
</feature>
<dbReference type="Pfam" id="PF00230">
    <property type="entry name" value="MIP"/>
    <property type="match status" value="1"/>
</dbReference>